<evidence type="ECO:0000313" key="7">
    <source>
        <dbReference type="EMBL" id="CAH1002428.1"/>
    </source>
</evidence>
<keyword evidence="3" id="KW-0328">Glycosyltransferase</keyword>
<reference evidence="7" key="1">
    <citation type="submission" date="2021-12" db="EMBL/GenBank/DDBJ databases">
        <authorList>
            <person name="Rodrigo-Torres L."/>
            <person name="Arahal R. D."/>
            <person name="Lucena T."/>
        </authorList>
    </citation>
    <scope>NUCLEOTIDE SEQUENCE</scope>
    <source>
        <strain evidence="7">CECT 8419</strain>
    </source>
</reference>
<organism evidence="7 8">
    <name type="scientific">Neolewinella maritima</name>
    <dbReference type="NCBI Taxonomy" id="1383882"/>
    <lineage>
        <taxon>Bacteria</taxon>
        <taxon>Pseudomonadati</taxon>
        <taxon>Bacteroidota</taxon>
        <taxon>Saprospiria</taxon>
        <taxon>Saprospirales</taxon>
        <taxon>Lewinellaceae</taxon>
        <taxon>Neolewinella</taxon>
    </lineage>
</organism>
<keyword evidence="5" id="KW-0472">Membrane</keyword>
<dbReference type="Gene3D" id="3.90.550.10">
    <property type="entry name" value="Spore Coat Polysaccharide Biosynthesis Protein SpsA, Chain A"/>
    <property type="match status" value="1"/>
</dbReference>
<sequence>MSPTTPWCSVILPTLNEADHLSATLRRLHQHRERSGQQTVAGAVAATDSYEVIVVDGGSTDGTQDIARRLGARLISCTRGRARQMNEGARHARGQSLYFLHADSLPPVDWLRQLREHGPLPCCFRLRFAGQEGMPLLRLYAAFTRLDVQAFRFGDQSLWVRREDFEAIGGYAADWRLLEDNELIRRLRRHCGGFRILAGSVTTSPRKYLRFGFVRTQLVYVLLYTLYRLGASQDVLTAVYARLLRT</sequence>
<dbReference type="SUPFAM" id="SSF53448">
    <property type="entry name" value="Nucleotide-diphospho-sugar transferases"/>
    <property type="match status" value="1"/>
</dbReference>
<dbReference type="InterPro" id="IPR001173">
    <property type="entry name" value="Glyco_trans_2-like"/>
</dbReference>
<dbReference type="InterPro" id="IPR029044">
    <property type="entry name" value="Nucleotide-diphossugar_trans"/>
</dbReference>
<dbReference type="InterPro" id="IPR026461">
    <property type="entry name" value="Trfase_2_rSAM/seldom_assoc"/>
</dbReference>
<dbReference type="PANTHER" id="PTHR43646">
    <property type="entry name" value="GLYCOSYLTRANSFERASE"/>
    <property type="match status" value="1"/>
</dbReference>
<evidence type="ECO:0000256" key="5">
    <source>
        <dbReference type="ARBA" id="ARBA00023136"/>
    </source>
</evidence>
<evidence type="ECO:0000256" key="4">
    <source>
        <dbReference type="ARBA" id="ARBA00022679"/>
    </source>
</evidence>
<comment type="caution">
    <text evidence="7">The sequence shown here is derived from an EMBL/GenBank/DDBJ whole genome shotgun (WGS) entry which is preliminary data.</text>
</comment>
<dbReference type="CDD" id="cd02522">
    <property type="entry name" value="GT_2_like_a"/>
    <property type="match status" value="1"/>
</dbReference>
<dbReference type="Proteomes" id="UP000837803">
    <property type="component" value="Unassembled WGS sequence"/>
</dbReference>
<evidence type="ECO:0000313" key="8">
    <source>
        <dbReference type="Proteomes" id="UP000837803"/>
    </source>
</evidence>
<dbReference type="EMBL" id="CAKLPZ010000005">
    <property type="protein sequence ID" value="CAH1002428.1"/>
    <property type="molecule type" value="Genomic_DNA"/>
</dbReference>
<keyword evidence="8" id="KW-1185">Reference proteome</keyword>
<evidence type="ECO:0000256" key="2">
    <source>
        <dbReference type="ARBA" id="ARBA00022475"/>
    </source>
</evidence>
<evidence type="ECO:0000256" key="3">
    <source>
        <dbReference type="ARBA" id="ARBA00022676"/>
    </source>
</evidence>
<evidence type="ECO:0000256" key="1">
    <source>
        <dbReference type="ARBA" id="ARBA00004236"/>
    </source>
</evidence>
<evidence type="ECO:0000259" key="6">
    <source>
        <dbReference type="Pfam" id="PF00535"/>
    </source>
</evidence>
<comment type="subcellular location">
    <subcellularLocation>
        <location evidence="1">Cell membrane</location>
    </subcellularLocation>
</comment>
<dbReference type="PANTHER" id="PTHR43646:SF2">
    <property type="entry name" value="GLYCOSYLTRANSFERASE 2-LIKE DOMAIN-CONTAINING PROTEIN"/>
    <property type="match status" value="1"/>
</dbReference>
<keyword evidence="4" id="KW-0808">Transferase</keyword>
<name>A0ABM9B4X7_9BACT</name>
<gene>
    <name evidence="7" type="ORF">LEM8419_03307</name>
</gene>
<protein>
    <recommendedName>
        <fullName evidence="6">Glycosyltransferase 2-like domain-containing protein</fullName>
    </recommendedName>
</protein>
<proteinExistence type="predicted"/>
<feature type="domain" description="Glycosyltransferase 2-like" evidence="6">
    <location>
        <begin position="9"/>
        <end position="115"/>
    </location>
</feature>
<keyword evidence="2" id="KW-1003">Cell membrane</keyword>
<accession>A0ABM9B4X7</accession>
<dbReference type="NCBIfam" id="TIGR04283">
    <property type="entry name" value="glyco_like_mftF"/>
    <property type="match status" value="1"/>
</dbReference>
<dbReference type="Pfam" id="PF00535">
    <property type="entry name" value="Glycos_transf_2"/>
    <property type="match status" value="1"/>
</dbReference>